<name>A0A061F786_THECC</name>
<keyword evidence="2" id="KW-1185">Reference proteome</keyword>
<dbReference type="InParanoid" id="A0A061F786"/>
<dbReference type="HOGENOM" id="CLU_1698674_0_0_1"/>
<accession>A0A061F786</accession>
<proteinExistence type="predicted"/>
<sequence length="155" mass="17244">MFQAQLVIESAAMVVNSDSKKKWRKDVVCNHCGKKGYTKDKCFKIIGFPEDFKFTKRENSNKKGKVAINSVTGGYKIAVGDETHIEQEDDLCGIGSMSQFSILQQQVNKLMEFFNVNEISSRDGKNILANSQPPKQSLINSAIAGHSFMEGDWGS</sequence>
<evidence type="ECO:0000313" key="2">
    <source>
        <dbReference type="Proteomes" id="UP000026915"/>
    </source>
</evidence>
<protein>
    <recommendedName>
        <fullName evidence="3">CCHC-type domain-containing protein</fullName>
    </recommendedName>
</protein>
<dbReference type="EMBL" id="CM001885">
    <property type="protein sequence ID" value="EOY13185.1"/>
    <property type="molecule type" value="Genomic_DNA"/>
</dbReference>
<dbReference type="AlphaFoldDB" id="A0A061F786"/>
<reference evidence="1 2" key="1">
    <citation type="journal article" date="2013" name="Genome Biol.">
        <title>The genome sequence of the most widely cultivated cacao type and its use to identify candidate genes regulating pod color.</title>
        <authorList>
            <person name="Motamayor J.C."/>
            <person name="Mockaitis K."/>
            <person name="Schmutz J."/>
            <person name="Haiminen N."/>
            <person name="Iii D.L."/>
            <person name="Cornejo O."/>
            <person name="Findley S.D."/>
            <person name="Zheng P."/>
            <person name="Utro F."/>
            <person name="Royaert S."/>
            <person name="Saski C."/>
            <person name="Jenkins J."/>
            <person name="Podicheti R."/>
            <person name="Zhao M."/>
            <person name="Scheffler B.E."/>
            <person name="Stack J.C."/>
            <person name="Feltus F.A."/>
            <person name="Mustiga G.M."/>
            <person name="Amores F."/>
            <person name="Phillips W."/>
            <person name="Marelli J.P."/>
            <person name="May G.D."/>
            <person name="Shapiro H."/>
            <person name="Ma J."/>
            <person name="Bustamante C.D."/>
            <person name="Schnell R.J."/>
            <person name="Main D."/>
            <person name="Gilbert D."/>
            <person name="Parida L."/>
            <person name="Kuhn D.N."/>
        </authorList>
    </citation>
    <scope>NUCLEOTIDE SEQUENCE [LARGE SCALE GENOMIC DNA]</scope>
    <source>
        <strain evidence="2">cv. Matina 1-6</strain>
    </source>
</reference>
<evidence type="ECO:0008006" key="3">
    <source>
        <dbReference type="Google" id="ProtNLM"/>
    </source>
</evidence>
<dbReference type="PANTHER" id="PTHR34222:SF97">
    <property type="entry name" value="CATALYTIC REGION, PUTATIVE-RELATED"/>
    <property type="match status" value="1"/>
</dbReference>
<dbReference type="Gramene" id="EOY13185">
    <property type="protein sequence ID" value="EOY13185"/>
    <property type="gene ID" value="TCM_031712"/>
</dbReference>
<gene>
    <name evidence="1" type="ORF">TCM_031712</name>
</gene>
<organism evidence="1 2">
    <name type="scientific">Theobroma cacao</name>
    <name type="common">Cacao</name>
    <name type="synonym">Cocoa</name>
    <dbReference type="NCBI Taxonomy" id="3641"/>
    <lineage>
        <taxon>Eukaryota</taxon>
        <taxon>Viridiplantae</taxon>
        <taxon>Streptophyta</taxon>
        <taxon>Embryophyta</taxon>
        <taxon>Tracheophyta</taxon>
        <taxon>Spermatophyta</taxon>
        <taxon>Magnoliopsida</taxon>
        <taxon>eudicotyledons</taxon>
        <taxon>Gunneridae</taxon>
        <taxon>Pentapetalae</taxon>
        <taxon>rosids</taxon>
        <taxon>malvids</taxon>
        <taxon>Malvales</taxon>
        <taxon>Malvaceae</taxon>
        <taxon>Byttnerioideae</taxon>
        <taxon>Theobroma</taxon>
    </lineage>
</organism>
<dbReference type="PANTHER" id="PTHR34222">
    <property type="entry name" value="GAG_PRE-INTEGRS DOMAIN-CONTAINING PROTEIN"/>
    <property type="match status" value="1"/>
</dbReference>
<dbReference type="Proteomes" id="UP000026915">
    <property type="component" value="Chromosome 7"/>
</dbReference>
<evidence type="ECO:0000313" key="1">
    <source>
        <dbReference type="EMBL" id="EOY13185.1"/>
    </source>
</evidence>